<dbReference type="EMBL" id="NTFS01000355">
    <property type="protein sequence ID" value="PAX51662.1"/>
    <property type="molecule type" value="Genomic_DNA"/>
</dbReference>
<dbReference type="CDD" id="cd00570">
    <property type="entry name" value="GST_N_family"/>
    <property type="match status" value="1"/>
</dbReference>
<evidence type="ECO:0000313" key="3">
    <source>
        <dbReference type="EMBL" id="PAX51662.1"/>
    </source>
</evidence>
<dbReference type="Gene3D" id="3.40.30.10">
    <property type="entry name" value="Glutaredoxin"/>
    <property type="match status" value="1"/>
</dbReference>
<dbReference type="Pfam" id="PF00043">
    <property type="entry name" value="GST_C"/>
    <property type="match status" value="1"/>
</dbReference>
<gene>
    <name evidence="3" type="ORF">CK510_23615</name>
</gene>
<sequence length="252" mass="29048">MNQQKPFRLITIPVSHYCEKVRWALTRLKFNFVEEPHSPPFHLLSTAKLGGKTTPILVTDTEIFTDSTDILKYLNSITLDENKLYPSNPELRQKVEELEELFDSELGVATRRWGYSYISNDYKNIQRSWCQGVPKIQKILFPLSFLSMQKILQNKFQLTPESSQESYAQIKILFAQVDELLADGRTYLVGDKFSAADLTFATLAAPAIQPPEHPITRRPLEELPVKMASEIKELRETPAGQFALRLYRERNI</sequence>
<name>A0A2A2TD49_9CYAN</name>
<dbReference type="InterPro" id="IPR010987">
    <property type="entry name" value="Glutathione-S-Trfase_C-like"/>
</dbReference>
<dbReference type="PROSITE" id="PS50405">
    <property type="entry name" value="GST_CTER"/>
    <property type="match status" value="1"/>
</dbReference>
<dbReference type="Proteomes" id="UP000218238">
    <property type="component" value="Unassembled WGS sequence"/>
</dbReference>
<dbReference type="InterPro" id="IPR036282">
    <property type="entry name" value="Glutathione-S-Trfase_C_sf"/>
</dbReference>
<dbReference type="RefSeq" id="WP_095724005.1">
    <property type="nucleotide sequence ID" value="NZ_NTFS01000355.1"/>
</dbReference>
<dbReference type="InterPro" id="IPR004046">
    <property type="entry name" value="GST_C"/>
</dbReference>
<dbReference type="SUPFAM" id="SSF47616">
    <property type="entry name" value="GST C-terminal domain-like"/>
    <property type="match status" value="1"/>
</dbReference>
<keyword evidence="4" id="KW-1185">Reference proteome</keyword>
<dbReference type="InterPro" id="IPR036249">
    <property type="entry name" value="Thioredoxin-like_sf"/>
</dbReference>
<evidence type="ECO:0000259" key="2">
    <source>
        <dbReference type="PROSITE" id="PS50405"/>
    </source>
</evidence>
<dbReference type="Gene3D" id="1.20.1050.10">
    <property type="match status" value="2"/>
</dbReference>
<protein>
    <submittedName>
        <fullName evidence="3">Glutathione S-transferase</fullName>
    </submittedName>
</protein>
<proteinExistence type="predicted"/>
<feature type="domain" description="GST N-terminal" evidence="1">
    <location>
        <begin position="5"/>
        <end position="82"/>
    </location>
</feature>
<feature type="domain" description="GST C-terminal" evidence="2">
    <location>
        <begin position="88"/>
        <end position="252"/>
    </location>
</feature>
<dbReference type="Pfam" id="PF13417">
    <property type="entry name" value="GST_N_3"/>
    <property type="match status" value="1"/>
</dbReference>
<comment type="caution">
    <text evidence="3">The sequence shown here is derived from an EMBL/GenBank/DDBJ whole genome shotgun (WGS) entry which is preliminary data.</text>
</comment>
<dbReference type="SUPFAM" id="SSF52833">
    <property type="entry name" value="Thioredoxin-like"/>
    <property type="match status" value="1"/>
</dbReference>
<dbReference type="AlphaFoldDB" id="A0A2A2TD49"/>
<evidence type="ECO:0000313" key="4">
    <source>
        <dbReference type="Proteomes" id="UP000218238"/>
    </source>
</evidence>
<dbReference type="GO" id="GO:0016740">
    <property type="term" value="F:transferase activity"/>
    <property type="evidence" value="ECO:0007669"/>
    <property type="project" value="UniProtKB-KW"/>
</dbReference>
<dbReference type="OrthoDB" id="465590at2"/>
<dbReference type="InterPro" id="IPR004045">
    <property type="entry name" value="Glutathione_S-Trfase_N"/>
</dbReference>
<accession>A0A2A2TD49</accession>
<organism evidence="3 4">
    <name type="scientific">Brunnivagina elsteri CCALA 953</name>
    <dbReference type="NCBI Taxonomy" id="987040"/>
    <lineage>
        <taxon>Bacteria</taxon>
        <taxon>Bacillati</taxon>
        <taxon>Cyanobacteriota</taxon>
        <taxon>Cyanophyceae</taxon>
        <taxon>Nostocales</taxon>
        <taxon>Calotrichaceae</taxon>
        <taxon>Brunnivagina</taxon>
    </lineage>
</organism>
<evidence type="ECO:0000259" key="1">
    <source>
        <dbReference type="PROSITE" id="PS50404"/>
    </source>
</evidence>
<keyword evidence="3" id="KW-0808">Transferase</keyword>
<dbReference type="PROSITE" id="PS50404">
    <property type="entry name" value="GST_NTER"/>
    <property type="match status" value="1"/>
</dbReference>
<reference evidence="3 4" key="1">
    <citation type="submission" date="2017-08" db="EMBL/GenBank/DDBJ databases">
        <title>Draft genome sequence of filamentous cyanobacterium Calothrix elsteri CCALA 953.</title>
        <authorList>
            <person name="Gagunashvili A.N."/>
            <person name="Elster J."/>
            <person name="Andresson O.S."/>
        </authorList>
    </citation>
    <scope>NUCLEOTIDE SEQUENCE [LARGE SCALE GENOMIC DNA]</scope>
    <source>
        <strain evidence="3 4">CCALA 953</strain>
    </source>
</reference>